<evidence type="ECO:0000313" key="1">
    <source>
        <dbReference type="EMBL" id="SJL02698.1"/>
    </source>
</evidence>
<dbReference type="AlphaFoldDB" id="A0A284R1W8"/>
<evidence type="ECO:0000313" key="2">
    <source>
        <dbReference type="Proteomes" id="UP000219338"/>
    </source>
</evidence>
<sequence length="103" mass="11846">MPNSCLPCELHLPSVIFHQALDVLQHSYILSLRLLEDEEEYQCGQQRALRFHQYAVWITTSAYNKGTATTGMNRCPEAATLYSIAINNRRDESFRIIFLPTGR</sequence>
<dbReference type="EMBL" id="FUEG01000003">
    <property type="protein sequence ID" value="SJL02698.1"/>
    <property type="molecule type" value="Genomic_DNA"/>
</dbReference>
<accession>A0A284R1W8</accession>
<reference evidence="2" key="1">
    <citation type="journal article" date="2017" name="Nat. Ecol. Evol.">
        <title>Genome expansion and lineage-specific genetic innovations in the forest pathogenic fungi Armillaria.</title>
        <authorList>
            <person name="Sipos G."/>
            <person name="Prasanna A.N."/>
            <person name="Walter M.C."/>
            <person name="O'Connor E."/>
            <person name="Balint B."/>
            <person name="Krizsan K."/>
            <person name="Kiss B."/>
            <person name="Hess J."/>
            <person name="Varga T."/>
            <person name="Slot J."/>
            <person name="Riley R."/>
            <person name="Boka B."/>
            <person name="Rigling D."/>
            <person name="Barry K."/>
            <person name="Lee J."/>
            <person name="Mihaltcheva S."/>
            <person name="LaButti K."/>
            <person name="Lipzen A."/>
            <person name="Waldron R."/>
            <person name="Moloney N.M."/>
            <person name="Sperisen C."/>
            <person name="Kredics L."/>
            <person name="Vagvoelgyi C."/>
            <person name="Patrignani A."/>
            <person name="Fitzpatrick D."/>
            <person name="Nagy I."/>
            <person name="Doyle S."/>
            <person name="Anderson J.B."/>
            <person name="Grigoriev I.V."/>
            <person name="Gueldener U."/>
            <person name="Muensterkoetter M."/>
            <person name="Nagy L.G."/>
        </authorList>
    </citation>
    <scope>NUCLEOTIDE SEQUENCE [LARGE SCALE GENOMIC DNA]</scope>
    <source>
        <strain evidence="2">C18/9</strain>
    </source>
</reference>
<protein>
    <submittedName>
        <fullName evidence="1">Uncharacterized protein</fullName>
    </submittedName>
</protein>
<dbReference type="Proteomes" id="UP000219338">
    <property type="component" value="Unassembled WGS sequence"/>
</dbReference>
<organism evidence="1 2">
    <name type="scientific">Armillaria ostoyae</name>
    <name type="common">Armillaria root rot fungus</name>
    <dbReference type="NCBI Taxonomy" id="47428"/>
    <lineage>
        <taxon>Eukaryota</taxon>
        <taxon>Fungi</taxon>
        <taxon>Dikarya</taxon>
        <taxon>Basidiomycota</taxon>
        <taxon>Agaricomycotina</taxon>
        <taxon>Agaricomycetes</taxon>
        <taxon>Agaricomycetidae</taxon>
        <taxon>Agaricales</taxon>
        <taxon>Marasmiineae</taxon>
        <taxon>Physalacriaceae</taxon>
        <taxon>Armillaria</taxon>
    </lineage>
</organism>
<keyword evidence="2" id="KW-1185">Reference proteome</keyword>
<name>A0A284R1W8_ARMOS</name>
<proteinExistence type="predicted"/>
<gene>
    <name evidence="1" type="ORF">ARMOST_06033</name>
</gene>